<dbReference type="OrthoDB" id="10064643at2759"/>
<feature type="non-terminal residue" evidence="6">
    <location>
        <position position="1"/>
    </location>
</feature>
<evidence type="ECO:0000256" key="3">
    <source>
        <dbReference type="ARBA" id="ARBA00023163"/>
    </source>
</evidence>
<feature type="domain" description="HTH hxlR-type" evidence="5">
    <location>
        <begin position="258"/>
        <end position="355"/>
    </location>
</feature>
<evidence type="ECO:0000313" key="6">
    <source>
        <dbReference type="EMBL" id="KAA6354945.1"/>
    </source>
</evidence>
<dbReference type="AlphaFoldDB" id="A0A5J4TBW1"/>
<reference evidence="6 7" key="1">
    <citation type="submission" date="2019-03" db="EMBL/GenBank/DDBJ databases">
        <title>Single cell metagenomics reveals metabolic interactions within the superorganism composed of flagellate Streblomastix strix and complex community of Bacteroidetes bacteria on its surface.</title>
        <authorList>
            <person name="Treitli S.C."/>
            <person name="Kolisko M."/>
            <person name="Husnik F."/>
            <person name="Keeling P."/>
            <person name="Hampl V."/>
        </authorList>
    </citation>
    <scope>NUCLEOTIDE SEQUENCE [LARGE SCALE GENOMIC DNA]</scope>
    <source>
        <strain evidence="6">ST1C</strain>
    </source>
</reference>
<dbReference type="EMBL" id="SNRW01035438">
    <property type="protein sequence ID" value="KAA6354945.1"/>
    <property type="molecule type" value="Genomic_DNA"/>
</dbReference>
<feature type="region of interest" description="Disordered" evidence="4">
    <location>
        <begin position="28"/>
        <end position="55"/>
    </location>
</feature>
<feature type="compositionally biased region" description="Basic residues" evidence="4">
    <location>
        <begin position="175"/>
        <end position="186"/>
    </location>
</feature>
<gene>
    <name evidence="6" type="ORF">EZS28_049528</name>
</gene>
<keyword evidence="3" id="KW-0804">Transcription</keyword>
<dbReference type="Gene3D" id="1.10.10.10">
    <property type="entry name" value="Winged helix-like DNA-binding domain superfamily/Winged helix DNA-binding domain"/>
    <property type="match status" value="1"/>
</dbReference>
<evidence type="ECO:0000256" key="1">
    <source>
        <dbReference type="ARBA" id="ARBA00023015"/>
    </source>
</evidence>
<comment type="caution">
    <text evidence="6">The sequence shown here is derived from an EMBL/GenBank/DDBJ whole genome shotgun (WGS) entry which is preliminary data.</text>
</comment>
<evidence type="ECO:0000256" key="4">
    <source>
        <dbReference type="SAM" id="MobiDB-lite"/>
    </source>
</evidence>
<dbReference type="SUPFAM" id="SSF46785">
    <property type="entry name" value="Winged helix' DNA-binding domain"/>
    <property type="match status" value="1"/>
</dbReference>
<organism evidence="6 7">
    <name type="scientific">Streblomastix strix</name>
    <dbReference type="NCBI Taxonomy" id="222440"/>
    <lineage>
        <taxon>Eukaryota</taxon>
        <taxon>Metamonada</taxon>
        <taxon>Preaxostyla</taxon>
        <taxon>Oxymonadida</taxon>
        <taxon>Streblomastigidae</taxon>
        <taxon>Streblomastix</taxon>
    </lineage>
</organism>
<feature type="region of interest" description="Disordered" evidence="4">
    <location>
        <begin position="72"/>
        <end position="104"/>
    </location>
</feature>
<dbReference type="PROSITE" id="PS51118">
    <property type="entry name" value="HTH_HXLR"/>
    <property type="match status" value="1"/>
</dbReference>
<evidence type="ECO:0000259" key="5">
    <source>
        <dbReference type="PROSITE" id="PS51118"/>
    </source>
</evidence>
<dbReference type="PANTHER" id="PTHR33204">
    <property type="entry name" value="TRANSCRIPTIONAL REGULATOR, MARR FAMILY"/>
    <property type="match status" value="1"/>
</dbReference>
<protein>
    <submittedName>
        <fullName evidence="6">Putative transcriptional regulator</fullName>
    </submittedName>
</protein>
<evidence type="ECO:0000313" key="7">
    <source>
        <dbReference type="Proteomes" id="UP000324800"/>
    </source>
</evidence>
<dbReference type="Pfam" id="PF01638">
    <property type="entry name" value="HxlR"/>
    <property type="match status" value="1"/>
</dbReference>
<keyword evidence="2" id="KW-0238">DNA-binding</keyword>
<proteinExistence type="predicted"/>
<evidence type="ECO:0000256" key="2">
    <source>
        <dbReference type="ARBA" id="ARBA00023125"/>
    </source>
</evidence>
<dbReference type="InterPro" id="IPR036388">
    <property type="entry name" value="WH-like_DNA-bd_sf"/>
</dbReference>
<dbReference type="Proteomes" id="UP000324800">
    <property type="component" value="Unassembled WGS sequence"/>
</dbReference>
<name>A0A5J4TBW1_9EUKA</name>
<feature type="non-terminal residue" evidence="6">
    <location>
        <position position="367"/>
    </location>
</feature>
<dbReference type="PANTHER" id="PTHR33204:SF18">
    <property type="entry name" value="TRANSCRIPTIONAL REGULATORY PROTEIN"/>
    <property type="match status" value="1"/>
</dbReference>
<keyword evidence="1" id="KW-0805">Transcription regulation</keyword>
<sequence length="367" mass="41846">DHRPGRAHRCCRRDPRLWRTGLRRRQFADPCREGGGGGRRRIDPGGLGRGRAHRPDLRVRLRAGRARDVRWDHRPGWRHRQRPRDPGRPGAGGEPGLSGHTADRLRREHGPAGLQAYADRGAGRGYRHLRGPDRHSGQLAAPKPAGGRIRPGLAERPRRDPAGSSRGFRQALARRLGRRSRRRRGQGGRAAGPDRPGPGRRLRTPPRDVVRRPASLIERAARRLSTFRRPRQIRDLMAEDSPPETISPRPLNQLVQANSATRALNVVGDRWTLMILYLAFQRVRRFDDFQARIGLARSLLTDRLKRLQAAGVMVRTPYAERPNWFEYRLTEMGRDLYSVALAIIGWEKRWFYDPSNPGHRLRHSCGA</sequence>
<dbReference type="InterPro" id="IPR002577">
    <property type="entry name" value="HTH_HxlR"/>
</dbReference>
<accession>A0A5J4TBW1</accession>
<dbReference type="InterPro" id="IPR036390">
    <property type="entry name" value="WH_DNA-bd_sf"/>
</dbReference>
<dbReference type="GO" id="GO:0003677">
    <property type="term" value="F:DNA binding"/>
    <property type="evidence" value="ECO:0007669"/>
    <property type="project" value="UniProtKB-KW"/>
</dbReference>
<feature type="region of interest" description="Disordered" evidence="4">
    <location>
        <begin position="116"/>
        <end position="208"/>
    </location>
</feature>